<feature type="region of interest" description="Disordered" evidence="10">
    <location>
        <begin position="35"/>
        <end position="73"/>
    </location>
</feature>
<dbReference type="GO" id="GO:0000398">
    <property type="term" value="P:mRNA splicing, via spliceosome"/>
    <property type="evidence" value="ECO:0007669"/>
    <property type="project" value="UniProtKB-UniRule"/>
</dbReference>
<evidence type="ECO:0000256" key="1">
    <source>
        <dbReference type="ARBA" id="ARBA00003777"/>
    </source>
</evidence>
<evidence type="ECO:0000256" key="7">
    <source>
        <dbReference type="ARBA" id="ARBA00023187"/>
    </source>
</evidence>
<evidence type="ECO:0000256" key="4">
    <source>
        <dbReference type="ARBA" id="ARBA00014745"/>
    </source>
</evidence>
<dbReference type="Pfam" id="PF08231">
    <property type="entry name" value="SYF2"/>
    <property type="match status" value="1"/>
</dbReference>
<evidence type="ECO:0000256" key="10">
    <source>
        <dbReference type="SAM" id="MobiDB-lite"/>
    </source>
</evidence>
<evidence type="ECO:0000256" key="9">
    <source>
        <dbReference type="RuleBase" id="RU367148"/>
    </source>
</evidence>
<protein>
    <recommendedName>
        <fullName evidence="4 9">Pre-mRNA-splicing factor SYF2</fullName>
    </recommendedName>
</protein>
<gene>
    <name evidence="11" type="ORF">EUX98_g2356</name>
</gene>
<keyword evidence="7 9" id="KW-0508">mRNA splicing</keyword>
<dbReference type="PANTHER" id="PTHR13264">
    <property type="entry name" value="GCIP-INTERACTING PROTEIN P29"/>
    <property type="match status" value="1"/>
</dbReference>
<dbReference type="GO" id="GO:0071013">
    <property type="term" value="C:catalytic step 2 spliceosome"/>
    <property type="evidence" value="ECO:0007669"/>
    <property type="project" value="TreeGrafter"/>
</dbReference>
<comment type="caution">
    <text evidence="11">The sequence shown here is derived from an EMBL/GenBank/DDBJ whole genome shotgun (WGS) entry which is preliminary data.</text>
</comment>
<evidence type="ECO:0000313" key="12">
    <source>
        <dbReference type="Proteomes" id="UP000308730"/>
    </source>
</evidence>
<keyword evidence="12" id="KW-1185">Reference proteome</keyword>
<evidence type="ECO:0000256" key="6">
    <source>
        <dbReference type="ARBA" id="ARBA00022728"/>
    </source>
</evidence>
<sequence>MSNNDSNGVSSVVHDVAEAADQFVDKVTGVEAVEVEAEGETSQPEGKMSMEERKVRMDQLRKKMRSSAQANRASVIEEVTKAKVSARETARLERQRKLAEVLRSKADAEERGEDVERAKNWEYTVEENDEWEKKLARKARRADFEFHDDAHAARKRYKKDLDHIKPDLAAYNRQKEIAMGLAPGTLTNAGGSSSAITSFNPNGPSSSQLVPTAQQQQLAAQSLYRDANTLLYADNKPSEDAIDRVMAKMNKDIDKKSKFSRKRANEDDGDITYINEQNRVFNKKIARYYDKYTAEIRASFERGTAL</sequence>
<dbReference type="InterPro" id="IPR013260">
    <property type="entry name" value="mRNA_splic_SYF2"/>
</dbReference>
<dbReference type="AlphaFoldDB" id="A0A4S4N1F7"/>
<comment type="subcellular location">
    <subcellularLocation>
        <location evidence="2 9">Nucleus</location>
    </subcellularLocation>
</comment>
<dbReference type="Proteomes" id="UP000308730">
    <property type="component" value="Unassembled WGS sequence"/>
</dbReference>
<dbReference type="EMBL" id="SGPM01000036">
    <property type="protein sequence ID" value="THH31837.1"/>
    <property type="molecule type" value="Genomic_DNA"/>
</dbReference>
<feature type="compositionally biased region" description="Basic and acidic residues" evidence="10">
    <location>
        <begin position="48"/>
        <end position="61"/>
    </location>
</feature>
<dbReference type="PANTHER" id="PTHR13264:SF5">
    <property type="entry name" value="PRE-MRNA-SPLICING FACTOR SYF2"/>
    <property type="match status" value="1"/>
</dbReference>
<accession>A0A4S4N1F7</accession>
<comment type="function">
    <text evidence="1 9">Involved in pre-mRNA splicing.</text>
</comment>
<dbReference type="GO" id="GO:0000974">
    <property type="term" value="C:Prp19 complex"/>
    <property type="evidence" value="ECO:0007669"/>
    <property type="project" value="TreeGrafter"/>
</dbReference>
<keyword evidence="8 9" id="KW-0539">Nucleus</keyword>
<name>A0A4S4N1F7_9APHY</name>
<organism evidence="11 12">
    <name type="scientific">Antrodiella citrinella</name>
    <dbReference type="NCBI Taxonomy" id="2447956"/>
    <lineage>
        <taxon>Eukaryota</taxon>
        <taxon>Fungi</taxon>
        <taxon>Dikarya</taxon>
        <taxon>Basidiomycota</taxon>
        <taxon>Agaricomycotina</taxon>
        <taxon>Agaricomycetes</taxon>
        <taxon>Polyporales</taxon>
        <taxon>Steccherinaceae</taxon>
        <taxon>Antrodiella</taxon>
    </lineage>
</organism>
<evidence type="ECO:0000256" key="5">
    <source>
        <dbReference type="ARBA" id="ARBA00022664"/>
    </source>
</evidence>
<proteinExistence type="inferred from homology"/>
<comment type="subunit">
    <text evidence="9">May be part of a spliceosome complex.</text>
</comment>
<keyword evidence="6 9" id="KW-0747">Spliceosome</keyword>
<reference evidence="11 12" key="1">
    <citation type="submission" date="2019-02" db="EMBL/GenBank/DDBJ databases">
        <title>Genome sequencing of the rare red list fungi Antrodiella citrinella (Flaviporus citrinellus).</title>
        <authorList>
            <person name="Buettner E."/>
            <person name="Kellner H."/>
        </authorList>
    </citation>
    <scope>NUCLEOTIDE SEQUENCE [LARGE SCALE GENOMIC DNA]</scope>
    <source>
        <strain evidence="11 12">DSM 108506</strain>
    </source>
</reference>
<keyword evidence="5 9" id="KW-0507">mRNA processing</keyword>
<dbReference type="GO" id="GO:0071014">
    <property type="term" value="C:post-mRNA release spliceosomal complex"/>
    <property type="evidence" value="ECO:0007669"/>
    <property type="project" value="TreeGrafter"/>
</dbReference>
<evidence type="ECO:0000313" key="11">
    <source>
        <dbReference type="EMBL" id="THH31837.1"/>
    </source>
</evidence>
<evidence type="ECO:0000256" key="3">
    <source>
        <dbReference type="ARBA" id="ARBA00010028"/>
    </source>
</evidence>
<dbReference type="OrthoDB" id="199717at2759"/>
<evidence type="ECO:0000256" key="8">
    <source>
        <dbReference type="ARBA" id="ARBA00023242"/>
    </source>
</evidence>
<evidence type="ECO:0000256" key="2">
    <source>
        <dbReference type="ARBA" id="ARBA00004123"/>
    </source>
</evidence>
<comment type="similarity">
    <text evidence="3 9">Belongs to the SYF2 family.</text>
</comment>